<reference evidence="2 3" key="1">
    <citation type="submission" date="2019-09" db="EMBL/GenBank/DDBJ databases">
        <title>Chitinophaga ginsengihumi sp. nov., isolated from soil of ginseng rhizosphere.</title>
        <authorList>
            <person name="Lee J."/>
        </authorList>
    </citation>
    <scope>NUCLEOTIDE SEQUENCE [LARGE SCALE GENOMIC DNA]</scope>
    <source>
        <strain evidence="2 3">BN140078</strain>
    </source>
</reference>
<keyword evidence="3" id="KW-1185">Reference proteome</keyword>
<feature type="domain" description="GmrSD restriction endonucleases N-terminal" evidence="1">
    <location>
        <begin position="28"/>
        <end position="170"/>
    </location>
</feature>
<proteinExistence type="predicted"/>
<sequence length="354" mass="41306">MSEIVDRFQEAQRSLVLQSSDLSLGSIAEMVDSGAIDLSPGYQRRERWTPAKESALIESFLLNIPVPPIYLAEDTYGKYSVIDGKQRVTAIHKFIRLGTVLQSLEKFQELEGLSYTDLPQTLSNALTIRPYLRVVTLLNQSDPELKYQVFTRLNTGGDKLLPQEIRNVAFMGPLNDLILELARHPFLRRQLKIITENEKAYKEMTDAEYVLRFFTIREYWENFQGNINVAMNRFMHTHRHSSPDQIATLRAIFERTIDLCATVWEDNAFQRSDGEEHRRQIIQGFFDVQMVPLSIMLERNIDVTQDQIIQIRQQFLELYNTDEVFQDSIRQFTSNPVRVHYRINTMLQLLNQIL</sequence>
<accession>A0A5B2VQD4</accession>
<protein>
    <submittedName>
        <fullName evidence="2">DUF262 domain-containing protein</fullName>
    </submittedName>
</protein>
<evidence type="ECO:0000313" key="2">
    <source>
        <dbReference type="EMBL" id="KAA2240319.1"/>
    </source>
</evidence>
<dbReference type="InterPro" id="IPR004919">
    <property type="entry name" value="GmrSD_N"/>
</dbReference>
<dbReference type="PANTHER" id="PTHR39639:SF1">
    <property type="entry name" value="DUF262 DOMAIN-CONTAINING PROTEIN"/>
    <property type="match status" value="1"/>
</dbReference>
<dbReference type="RefSeq" id="WP_149841497.1">
    <property type="nucleotide sequence ID" value="NZ_VUOC01000004.1"/>
</dbReference>
<dbReference type="EMBL" id="VUOC01000004">
    <property type="protein sequence ID" value="KAA2240319.1"/>
    <property type="molecule type" value="Genomic_DNA"/>
</dbReference>
<dbReference type="AlphaFoldDB" id="A0A5B2VQD4"/>
<organism evidence="2 3">
    <name type="scientific">Chitinophaga agrisoli</name>
    <dbReference type="NCBI Taxonomy" id="2607653"/>
    <lineage>
        <taxon>Bacteria</taxon>
        <taxon>Pseudomonadati</taxon>
        <taxon>Bacteroidota</taxon>
        <taxon>Chitinophagia</taxon>
        <taxon>Chitinophagales</taxon>
        <taxon>Chitinophagaceae</taxon>
        <taxon>Chitinophaga</taxon>
    </lineage>
</organism>
<dbReference type="PANTHER" id="PTHR39639">
    <property type="entry name" value="CHROMOSOME 16, WHOLE GENOME SHOTGUN SEQUENCE"/>
    <property type="match status" value="1"/>
</dbReference>
<comment type="caution">
    <text evidence="2">The sequence shown here is derived from an EMBL/GenBank/DDBJ whole genome shotgun (WGS) entry which is preliminary data.</text>
</comment>
<evidence type="ECO:0000259" key="1">
    <source>
        <dbReference type="Pfam" id="PF03235"/>
    </source>
</evidence>
<dbReference type="Proteomes" id="UP000324611">
    <property type="component" value="Unassembled WGS sequence"/>
</dbReference>
<name>A0A5B2VQD4_9BACT</name>
<reference evidence="2 3" key="2">
    <citation type="submission" date="2019-09" db="EMBL/GenBank/DDBJ databases">
        <authorList>
            <person name="Jin C."/>
        </authorList>
    </citation>
    <scope>NUCLEOTIDE SEQUENCE [LARGE SCALE GENOMIC DNA]</scope>
    <source>
        <strain evidence="2 3">BN140078</strain>
    </source>
</reference>
<evidence type="ECO:0000313" key="3">
    <source>
        <dbReference type="Proteomes" id="UP000324611"/>
    </source>
</evidence>
<gene>
    <name evidence="2" type="ORF">F0L74_29605</name>
</gene>
<dbReference type="Pfam" id="PF03235">
    <property type="entry name" value="GmrSD_N"/>
    <property type="match status" value="1"/>
</dbReference>